<dbReference type="PROSITE" id="PS50244">
    <property type="entry name" value="S5A_REDUCTASE"/>
    <property type="match status" value="1"/>
</dbReference>
<feature type="domain" description="3-oxo-5-alpha-steroid 4-dehydrogenase C-terminal" evidence="8">
    <location>
        <begin position="297"/>
        <end position="378"/>
    </location>
</feature>
<feature type="transmembrane region" description="Helical" evidence="7">
    <location>
        <begin position="99"/>
        <end position="124"/>
    </location>
</feature>
<dbReference type="Pfam" id="PF02544">
    <property type="entry name" value="Steroid_dh"/>
    <property type="match status" value="2"/>
</dbReference>
<evidence type="ECO:0000313" key="10">
    <source>
        <dbReference type="Proteomes" id="UP000594364"/>
    </source>
</evidence>
<dbReference type="GO" id="GO:0006629">
    <property type="term" value="P:lipid metabolic process"/>
    <property type="evidence" value="ECO:0007669"/>
    <property type="project" value="InterPro"/>
</dbReference>
<dbReference type="InterPro" id="IPR001104">
    <property type="entry name" value="3-oxo-5_a-steroid_4-DH_C"/>
</dbReference>
<evidence type="ECO:0000313" key="9">
    <source>
        <dbReference type="EMBL" id="QPH19764.1"/>
    </source>
</evidence>
<evidence type="ECO:0000256" key="3">
    <source>
        <dbReference type="ARBA" id="ARBA00022692"/>
    </source>
</evidence>
<evidence type="ECO:0000256" key="4">
    <source>
        <dbReference type="ARBA" id="ARBA00022989"/>
    </source>
</evidence>
<proteinExistence type="inferred from homology"/>
<organism evidence="9 10">
    <name type="scientific">Epichloe festucae (strain Fl1)</name>
    <dbReference type="NCBI Taxonomy" id="877507"/>
    <lineage>
        <taxon>Eukaryota</taxon>
        <taxon>Fungi</taxon>
        <taxon>Dikarya</taxon>
        <taxon>Ascomycota</taxon>
        <taxon>Pezizomycotina</taxon>
        <taxon>Sordariomycetes</taxon>
        <taxon>Hypocreomycetidae</taxon>
        <taxon>Hypocreales</taxon>
        <taxon>Clavicipitaceae</taxon>
        <taxon>Epichloe</taxon>
    </lineage>
</organism>
<gene>
    <name evidence="9" type="ORF">C2857_005057</name>
</gene>
<dbReference type="Proteomes" id="UP000594364">
    <property type="component" value="Chromosome 6"/>
</dbReference>
<keyword evidence="3 7" id="KW-0812">Transmembrane</keyword>
<keyword evidence="4 7" id="KW-1133">Transmembrane helix</keyword>
<dbReference type="EMBL" id="CP031390">
    <property type="protein sequence ID" value="QPH19764.1"/>
    <property type="molecule type" value="Genomic_DNA"/>
</dbReference>
<evidence type="ECO:0000259" key="8">
    <source>
        <dbReference type="Pfam" id="PF02544"/>
    </source>
</evidence>
<accession>A0A7U3SNH3</accession>
<sequence>MKQPASQSTSGSRQRPGGTGMPLIGQIAKTTQGPMRLISFSFDMTQAVARRRFPLRPGLHCSIYLGPYFIAFIAFIAIRPSSIMAAVLTGWLPPTRENWALTLAVFQISYPLISLLQIPLSWYGMGKTSVDSRLNLPGRVAWILMEAPGFMTLLYMMKTLPQMHGIDDLPWQNRVLAGLFVIHYTYRAIIFPLIQPSMSPIHILVALMAVGFQVLNGTCIGAWLAAYGPVTAEAWAEQSSTGQFVAGIAIFYIGLASNFFHDEELREIRRTEKRRQERILGERAGGNAGGGKTVSVEKHYQVPQAGLFRYVLYAHYLCEWLEWTGFLMAAGWGCAPAWAFLTNEVCAMLPRAVKGKKWYIERFGEDKIRNKWAVLPGVV</sequence>
<dbReference type="AlphaFoldDB" id="A0A7U3SNH3"/>
<feature type="transmembrane region" description="Helical" evidence="7">
    <location>
        <begin position="175"/>
        <end position="194"/>
    </location>
</feature>
<evidence type="ECO:0000256" key="6">
    <source>
        <dbReference type="SAM" id="MobiDB-lite"/>
    </source>
</evidence>
<dbReference type="GO" id="GO:0016627">
    <property type="term" value="F:oxidoreductase activity, acting on the CH-CH group of donors"/>
    <property type="evidence" value="ECO:0007669"/>
    <property type="project" value="InterPro"/>
</dbReference>
<feature type="transmembrane region" description="Helical" evidence="7">
    <location>
        <begin position="244"/>
        <end position="260"/>
    </location>
</feature>
<dbReference type="PANTHER" id="PTHR10556">
    <property type="entry name" value="3-OXO-5-ALPHA-STEROID 4-DEHYDROGENASE"/>
    <property type="match status" value="1"/>
</dbReference>
<feature type="domain" description="3-oxo-5-alpha-steroid 4-dehydrogenase C-terminal" evidence="8">
    <location>
        <begin position="201"/>
        <end position="273"/>
    </location>
</feature>
<name>A0A7U3SNH3_EPIFF</name>
<keyword evidence="10" id="KW-1185">Reference proteome</keyword>
<evidence type="ECO:0000256" key="5">
    <source>
        <dbReference type="ARBA" id="ARBA00023136"/>
    </source>
</evidence>
<feature type="region of interest" description="Disordered" evidence="6">
    <location>
        <begin position="1"/>
        <end position="25"/>
    </location>
</feature>
<feature type="transmembrane region" description="Helical" evidence="7">
    <location>
        <begin position="59"/>
        <end position="79"/>
    </location>
</feature>
<protein>
    <recommendedName>
        <fullName evidence="8">3-oxo-5-alpha-steroid 4-dehydrogenase C-terminal domain-containing protein</fullName>
    </recommendedName>
</protein>
<evidence type="ECO:0000256" key="7">
    <source>
        <dbReference type="SAM" id="Phobius"/>
    </source>
</evidence>
<dbReference type="InterPro" id="IPR039357">
    <property type="entry name" value="SRD5A/TECR"/>
</dbReference>
<evidence type="ECO:0000256" key="1">
    <source>
        <dbReference type="ARBA" id="ARBA00004141"/>
    </source>
</evidence>
<evidence type="ECO:0000256" key="2">
    <source>
        <dbReference type="ARBA" id="ARBA00007742"/>
    </source>
</evidence>
<dbReference type="OrthoDB" id="5788137at2759"/>
<comment type="similarity">
    <text evidence="2">Belongs to the steroid 5-alpha reductase family.</text>
</comment>
<keyword evidence="5 7" id="KW-0472">Membrane</keyword>
<dbReference type="PANTHER" id="PTHR10556:SF43">
    <property type="entry name" value="STEROID 5-ALPHA-REDUCTASE DET2"/>
    <property type="match status" value="1"/>
</dbReference>
<comment type="subcellular location">
    <subcellularLocation>
        <location evidence="1">Membrane</location>
        <topology evidence="1">Multi-pass membrane protein</topology>
    </subcellularLocation>
</comment>
<feature type="transmembrane region" description="Helical" evidence="7">
    <location>
        <begin position="136"/>
        <end position="155"/>
    </location>
</feature>
<dbReference type="GO" id="GO:0016020">
    <property type="term" value="C:membrane"/>
    <property type="evidence" value="ECO:0007669"/>
    <property type="project" value="UniProtKB-SubCell"/>
</dbReference>
<feature type="transmembrane region" description="Helical" evidence="7">
    <location>
        <begin position="201"/>
        <end position="224"/>
    </location>
</feature>
<reference evidence="9 10" key="1">
    <citation type="journal article" date="2018" name="PLoS Genet.">
        <title>Repeat elements organise 3D genome structure and mediate transcription in the filamentous fungus Epichloe festucae.</title>
        <authorList>
            <person name="Winter D.J."/>
            <person name="Ganley A.R.D."/>
            <person name="Young C.A."/>
            <person name="Liachko I."/>
            <person name="Schardl C.L."/>
            <person name="Dupont P.Y."/>
            <person name="Berry D."/>
            <person name="Ram A."/>
            <person name="Scott B."/>
            <person name="Cox M.P."/>
        </authorList>
    </citation>
    <scope>NUCLEOTIDE SEQUENCE [LARGE SCALE GENOMIC DNA]</scope>
    <source>
        <strain evidence="9 10">Fl1</strain>
    </source>
</reference>
<feature type="compositionally biased region" description="Polar residues" evidence="6">
    <location>
        <begin position="1"/>
        <end position="13"/>
    </location>
</feature>